<reference evidence="3" key="1">
    <citation type="submission" date="2021-06" db="EMBL/GenBank/DDBJ databases">
        <authorList>
            <person name="Kallberg Y."/>
            <person name="Tangrot J."/>
            <person name="Rosling A."/>
        </authorList>
    </citation>
    <scope>NUCLEOTIDE SEQUENCE</scope>
    <source>
        <strain evidence="3">87-6 pot B 2015</strain>
    </source>
</reference>
<evidence type="ECO:0000313" key="3">
    <source>
        <dbReference type="EMBL" id="CAG8516080.1"/>
    </source>
</evidence>
<name>A0A9N9A362_FUNMO</name>
<organism evidence="3 4">
    <name type="scientific">Funneliformis mosseae</name>
    <name type="common">Endomycorrhizal fungus</name>
    <name type="synonym">Glomus mosseae</name>
    <dbReference type="NCBI Taxonomy" id="27381"/>
    <lineage>
        <taxon>Eukaryota</taxon>
        <taxon>Fungi</taxon>
        <taxon>Fungi incertae sedis</taxon>
        <taxon>Mucoromycota</taxon>
        <taxon>Glomeromycotina</taxon>
        <taxon>Glomeromycetes</taxon>
        <taxon>Glomerales</taxon>
        <taxon>Glomeraceae</taxon>
        <taxon>Funneliformis</taxon>
    </lineage>
</organism>
<gene>
    <name evidence="3" type="ORF">FMOSSE_LOCUS4788</name>
</gene>
<proteinExistence type="predicted"/>
<dbReference type="SUPFAM" id="SSF82171">
    <property type="entry name" value="DPP6 N-terminal domain-like"/>
    <property type="match status" value="1"/>
</dbReference>
<accession>A0A9N9A362</accession>
<comment type="caution">
    <text evidence="3">The sequence shown here is derived from an EMBL/GenBank/DDBJ whole genome shotgun (WGS) entry which is preliminary data.</text>
</comment>
<keyword evidence="2" id="KW-0472">Membrane</keyword>
<evidence type="ECO:0000256" key="2">
    <source>
        <dbReference type="SAM" id="Phobius"/>
    </source>
</evidence>
<feature type="transmembrane region" description="Helical" evidence="2">
    <location>
        <begin position="340"/>
        <end position="360"/>
    </location>
</feature>
<dbReference type="AlphaFoldDB" id="A0A9N9A362"/>
<keyword evidence="4" id="KW-1185">Reference proteome</keyword>
<dbReference type="Proteomes" id="UP000789375">
    <property type="component" value="Unassembled WGS sequence"/>
</dbReference>
<evidence type="ECO:0000256" key="1">
    <source>
        <dbReference type="SAM" id="MobiDB-lite"/>
    </source>
</evidence>
<evidence type="ECO:0000313" key="4">
    <source>
        <dbReference type="Proteomes" id="UP000789375"/>
    </source>
</evidence>
<protein>
    <submittedName>
        <fullName evidence="3">15900_t:CDS:1</fullName>
    </submittedName>
</protein>
<keyword evidence="2" id="KW-1133">Transmembrane helix</keyword>
<feature type="region of interest" description="Disordered" evidence="1">
    <location>
        <begin position="1"/>
        <end position="33"/>
    </location>
</feature>
<dbReference type="EMBL" id="CAJVPP010000837">
    <property type="protein sequence ID" value="CAG8516080.1"/>
    <property type="molecule type" value="Genomic_DNA"/>
</dbReference>
<feature type="transmembrane region" description="Helical" evidence="2">
    <location>
        <begin position="390"/>
        <end position="414"/>
    </location>
</feature>
<sequence length="491" mass="57831">MSRNHINLNVNDSVSNSHQNSISTSPQNSKPISNVAISPQTKYVLTYSQEDKSFLGWHANTISEPFDLRIDTESSKWGGISDFKVSDNKIILYNYNGLAKFHDLRNNKDFEIQDEYCEYSHTHFIKNGNIFTFKCNSSTSINPSVLVYELTNKNELAQKAFNIFNEKDIKFGGFISDRMWMMTYGLIFLLDLNTFQLQKFSLFEMNLNIEKVKFKFSEKLIIMKVADEHYIYSKNVELINFPIGRIVDSECQEFEFAGNNDEFIITLSNNNHDWRNSIFKDHMNDFNNDNLFMDIDQKYSSIQDKMKATDEYLEENIPKKFKKTKKTLPSRIDKENRNSFLIASIFFGCFHLLFEVRQFLWNPYRWLLNFWNIIGDGSLFNKWSPKDNKIMIALMLLYSFIIVVFLMNLLIGLLNMAIEADNDRVTYLAQKAEILKEIELLYFLPNQKRCWKSLFPELIYYYADVHEVKKLMDEGTIDSETKEMITNIIRI</sequence>
<keyword evidence="2" id="KW-0812">Transmembrane</keyword>